<protein>
    <submittedName>
        <fullName evidence="2">Uncharacterized protein</fullName>
    </submittedName>
</protein>
<evidence type="ECO:0000313" key="3">
    <source>
        <dbReference type="Proteomes" id="UP001497482"/>
    </source>
</evidence>
<proteinExistence type="predicted"/>
<accession>A0AAV2MF85</accession>
<sequence length="153" mass="17079">MQFFTFPEQRTLHKKVKMSRPDDKASKLLESIPGFPPPIPEIQEVKVVMRLRASPPGRSGQQVCSPPQDSEQRSAPHPVFRKDSKDIVVDFTTQSDRPKLEAKKSMDYPMGFKTKESVFGPSNPETDSFVASPATSRKEDPVVDAPAQSCVLH</sequence>
<reference evidence="2 3" key="1">
    <citation type="submission" date="2024-04" db="EMBL/GenBank/DDBJ databases">
        <authorList>
            <person name="Waldvogel A.-M."/>
            <person name="Schoenle A."/>
        </authorList>
    </citation>
    <scope>NUCLEOTIDE SEQUENCE [LARGE SCALE GENOMIC DNA]</scope>
</reference>
<gene>
    <name evidence="2" type="ORF">KC01_LOCUS38431</name>
</gene>
<feature type="region of interest" description="Disordered" evidence="1">
    <location>
        <begin position="112"/>
        <end position="153"/>
    </location>
</feature>
<evidence type="ECO:0000256" key="1">
    <source>
        <dbReference type="SAM" id="MobiDB-lite"/>
    </source>
</evidence>
<organism evidence="2 3">
    <name type="scientific">Knipowitschia caucasica</name>
    <name type="common">Caucasian dwarf goby</name>
    <name type="synonym">Pomatoschistus caucasicus</name>
    <dbReference type="NCBI Taxonomy" id="637954"/>
    <lineage>
        <taxon>Eukaryota</taxon>
        <taxon>Metazoa</taxon>
        <taxon>Chordata</taxon>
        <taxon>Craniata</taxon>
        <taxon>Vertebrata</taxon>
        <taxon>Euteleostomi</taxon>
        <taxon>Actinopterygii</taxon>
        <taxon>Neopterygii</taxon>
        <taxon>Teleostei</taxon>
        <taxon>Neoteleostei</taxon>
        <taxon>Acanthomorphata</taxon>
        <taxon>Gobiaria</taxon>
        <taxon>Gobiiformes</taxon>
        <taxon>Gobioidei</taxon>
        <taxon>Gobiidae</taxon>
        <taxon>Gobiinae</taxon>
        <taxon>Knipowitschia</taxon>
    </lineage>
</organism>
<feature type="compositionally biased region" description="Polar residues" evidence="1">
    <location>
        <begin position="59"/>
        <end position="69"/>
    </location>
</feature>
<dbReference type="Proteomes" id="UP001497482">
    <property type="component" value="Chromosome 7"/>
</dbReference>
<evidence type="ECO:0000313" key="2">
    <source>
        <dbReference type="EMBL" id="CAL1612062.1"/>
    </source>
</evidence>
<keyword evidence="3" id="KW-1185">Reference proteome</keyword>
<feature type="compositionally biased region" description="Basic and acidic residues" evidence="1">
    <location>
        <begin position="70"/>
        <end position="85"/>
    </location>
</feature>
<feature type="region of interest" description="Disordered" evidence="1">
    <location>
        <begin position="14"/>
        <end position="36"/>
    </location>
</feature>
<name>A0AAV2MF85_KNICA</name>
<dbReference type="EMBL" id="OZ035829">
    <property type="protein sequence ID" value="CAL1612062.1"/>
    <property type="molecule type" value="Genomic_DNA"/>
</dbReference>
<feature type="region of interest" description="Disordered" evidence="1">
    <location>
        <begin position="52"/>
        <end position="85"/>
    </location>
</feature>
<dbReference type="AlphaFoldDB" id="A0AAV2MF85"/>